<dbReference type="GO" id="GO:0003676">
    <property type="term" value="F:nucleic acid binding"/>
    <property type="evidence" value="ECO:0007669"/>
    <property type="project" value="InterPro"/>
</dbReference>
<name>A0A645JJ27_9ZZZZ</name>
<proteinExistence type="predicted"/>
<accession>A0A645JJ27</accession>
<dbReference type="NCBIfam" id="NF033516">
    <property type="entry name" value="transpos_IS3"/>
    <property type="match status" value="1"/>
</dbReference>
<gene>
    <name evidence="2" type="ORF">SDC9_210874</name>
</gene>
<dbReference type="InterPro" id="IPR001584">
    <property type="entry name" value="Integrase_cat-core"/>
</dbReference>
<dbReference type="PANTHER" id="PTHR46889">
    <property type="entry name" value="TRANSPOSASE INSF FOR INSERTION SEQUENCE IS3B-RELATED"/>
    <property type="match status" value="1"/>
</dbReference>
<feature type="domain" description="Integrase catalytic" evidence="1">
    <location>
        <begin position="1"/>
        <end position="137"/>
    </location>
</feature>
<organism evidence="2">
    <name type="scientific">bioreactor metagenome</name>
    <dbReference type="NCBI Taxonomy" id="1076179"/>
    <lineage>
        <taxon>unclassified sequences</taxon>
        <taxon>metagenomes</taxon>
        <taxon>ecological metagenomes</taxon>
    </lineage>
</organism>
<protein>
    <submittedName>
        <fullName evidence="2">IS3 family transposase ISDha7</fullName>
    </submittedName>
</protein>
<dbReference type="GO" id="GO:0015074">
    <property type="term" value="P:DNA integration"/>
    <property type="evidence" value="ECO:0007669"/>
    <property type="project" value="InterPro"/>
</dbReference>
<sequence length="142" mass="16399">MIDLYNREVIGYAVSKQIDTELVKRALGNAIKGRENLSGLIFHSDRGCQYSGQGYRQMLEQYGIISSMSRPGCPYDNSCMESFFATLKKECIYRRQYVTMEEVGRDIFSYVELFYNRKRMHSFLGYLSPGAYRRKNHGGEAA</sequence>
<dbReference type="InterPro" id="IPR050900">
    <property type="entry name" value="Transposase_IS3/IS150/IS904"/>
</dbReference>
<dbReference type="EMBL" id="VSSQ01142085">
    <property type="protein sequence ID" value="MPN63120.1"/>
    <property type="molecule type" value="Genomic_DNA"/>
</dbReference>
<dbReference type="Gene3D" id="3.30.420.10">
    <property type="entry name" value="Ribonuclease H-like superfamily/Ribonuclease H"/>
    <property type="match status" value="1"/>
</dbReference>
<dbReference type="SUPFAM" id="SSF53098">
    <property type="entry name" value="Ribonuclease H-like"/>
    <property type="match status" value="1"/>
</dbReference>
<comment type="caution">
    <text evidence="2">The sequence shown here is derived from an EMBL/GenBank/DDBJ whole genome shotgun (WGS) entry which is preliminary data.</text>
</comment>
<dbReference type="PROSITE" id="PS50994">
    <property type="entry name" value="INTEGRASE"/>
    <property type="match status" value="1"/>
</dbReference>
<evidence type="ECO:0000313" key="2">
    <source>
        <dbReference type="EMBL" id="MPN63120.1"/>
    </source>
</evidence>
<reference evidence="2" key="1">
    <citation type="submission" date="2019-08" db="EMBL/GenBank/DDBJ databases">
        <authorList>
            <person name="Kucharzyk K."/>
            <person name="Murdoch R.W."/>
            <person name="Higgins S."/>
            <person name="Loffler F."/>
        </authorList>
    </citation>
    <scope>NUCLEOTIDE SEQUENCE</scope>
</reference>
<dbReference type="Pfam" id="PF00665">
    <property type="entry name" value="rve"/>
    <property type="match status" value="1"/>
</dbReference>
<dbReference type="Pfam" id="PF13333">
    <property type="entry name" value="rve_2"/>
    <property type="match status" value="1"/>
</dbReference>
<dbReference type="PANTHER" id="PTHR46889:SF4">
    <property type="entry name" value="TRANSPOSASE INSO FOR INSERTION SEQUENCE ELEMENT IS911B-RELATED"/>
    <property type="match status" value="1"/>
</dbReference>
<dbReference type="InterPro" id="IPR036397">
    <property type="entry name" value="RNaseH_sf"/>
</dbReference>
<evidence type="ECO:0000259" key="1">
    <source>
        <dbReference type="PROSITE" id="PS50994"/>
    </source>
</evidence>
<dbReference type="AlphaFoldDB" id="A0A645JJ27"/>
<dbReference type="InterPro" id="IPR012337">
    <property type="entry name" value="RNaseH-like_sf"/>
</dbReference>
<dbReference type="InterPro" id="IPR048020">
    <property type="entry name" value="Transpos_IS3"/>
</dbReference>